<evidence type="ECO:0000313" key="2">
    <source>
        <dbReference type="EMBL" id="ABK52988.1"/>
    </source>
</evidence>
<accession>A0LU78</accession>
<organism evidence="2 3">
    <name type="scientific">Acidothermus cellulolyticus (strain ATCC 43068 / DSM 8971 / 11B)</name>
    <dbReference type="NCBI Taxonomy" id="351607"/>
    <lineage>
        <taxon>Bacteria</taxon>
        <taxon>Bacillati</taxon>
        <taxon>Actinomycetota</taxon>
        <taxon>Actinomycetes</taxon>
        <taxon>Acidothermales</taxon>
        <taxon>Acidothermaceae</taxon>
        <taxon>Acidothermus</taxon>
    </lineage>
</organism>
<sequence length="209" mass="20450">MSKATVARGIASFGCIGTALGGIAGSVHWLFVGTAAGAAEGALAGIVIGALNGGILGAIAARTTSKRAAQLGSGLLATVAELLAAEFYRGPIDVPVAVEVALVLVGIVAAVLVGPLVAFGAQALPANRLVQLRQTVSRPPRSVSDVLVAGLAVGAVLGAIAGFIVGVRTYLPTSPFAAVEGAIFGALIGLAAACITVGIAGLSRLRAHR</sequence>
<keyword evidence="3" id="KW-1185">Reference proteome</keyword>
<keyword evidence="1" id="KW-0812">Transmembrane</keyword>
<reference evidence="2 3" key="1">
    <citation type="journal article" date="2009" name="Genome Res.">
        <title>Complete genome of the cellulolytic thermophile Acidothermus cellulolyticus 11B provides insights into its ecophysiological and evolutionary adaptations.</title>
        <authorList>
            <person name="Barabote R.D."/>
            <person name="Xie G."/>
            <person name="Leu D.H."/>
            <person name="Normand P."/>
            <person name="Necsulea A."/>
            <person name="Daubin V."/>
            <person name="Medigue C."/>
            <person name="Adney W.S."/>
            <person name="Xu X.C."/>
            <person name="Lapidus A."/>
            <person name="Parales R.E."/>
            <person name="Detter C."/>
            <person name="Pujic P."/>
            <person name="Bruce D."/>
            <person name="Lavire C."/>
            <person name="Challacombe J.F."/>
            <person name="Brettin T.S."/>
            <person name="Berry A.M."/>
        </authorList>
    </citation>
    <scope>NUCLEOTIDE SEQUENCE [LARGE SCALE GENOMIC DNA]</scope>
    <source>
        <strain evidence="3">ATCC 43068 / DSM 8971 / 11B</strain>
    </source>
</reference>
<keyword evidence="1" id="KW-1133">Transmembrane helix</keyword>
<dbReference type="AlphaFoldDB" id="A0LU78"/>
<dbReference type="KEGG" id="ace:Acel_1216"/>
<keyword evidence="1" id="KW-0472">Membrane</keyword>
<evidence type="ECO:0000313" key="3">
    <source>
        <dbReference type="Proteomes" id="UP000008221"/>
    </source>
</evidence>
<feature type="transmembrane region" description="Helical" evidence="1">
    <location>
        <begin position="68"/>
        <end position="88"/>
    </location>
</feature>
<feature type="transmembrane region" description="Helical" evidence="1">
    <location>
        <begin position="12"/>
        <end position="31"/>
    </location>
</feature>
<feature type="transmembrane region" description="Helical" evidence="1">
    <location>
        <begin position="183"/>
        <end position="202"/>
    </location>
</feature>
<evidence type="ECO:0000256" key="1">
    <source>
        <dbReference type="SAM" id="Phobius"/>
    </source>
</evidence>
<dbReference type="EMBL" id="CP000481">
    <property type="protein sequence ID" value="ABK52988.1"/>
    <property type="molecule type" value="Genomic_DNA"/>
</dbReference>
<gene>
    <name evidence="2" type="ordered locus">Acel_1216</name>
</gene>
<dbReference type="HOGENOM" id="CLU_1313210_0_0_11"/>
<feature type="transmembrane region" description="Helical" evidence="1">
    <location>
        <begin position="146"/>
        <end position="171"/>
    </location>
</feature>
<dbReference type="STRING" id="351607.Acel_1216"/>
<dbReference type="Proteomes" id="UP000008221">
    <property type="component" value="Chromosome"/>
</dbReference>
<name>A0LU78_ACIC1</name>
<dbReference type="InParanoid" id="A0LU78"/>
<dbReference type="RefSeq" id="WP_011720051.1">
    <property type="nucleotide sequence ID" value="NC_008578.1"/>
</dbReference>
<feature type="transmembrane region" description="Helical" evidence="1">
    <location>
        <begin position="100"/>
        <end position="125"/>
    </location>
</feature>
<protein>
    <submittedName>
        <fullName evidence="2">Uncharacterized protein</fullName>
    </submittedName>
</protein>
<feature type="transmembrane region" description="Helical" evidence="1">
    <location>
        <begin position="43"/>
        <end position="61"/>
    </location>
</feature>
<proteinExistence type="predicted"/>